<accession>A0A7J7NU36</accession>
<gene>
    <name evidence="2" type="ORF">GIB67_015658</name>
</gene>
<comment type="caution">
    <text evidence="2">The sequence shown here is derived from an EMBL/GenBank/DDBJ whole genome shotgun (WGS) entry which is preliminary data.</text>
</comment>
<dbReference type="AlphaFoldDB" id="A0A7J7NU36"/>
<evidence type="ECO:0000313" key="3">
    <source>
        <dbReference type="Proteomes" id="UP000541444"/>
    </source>
</evidence>
<keyword evidence="3" id="KW-1185">Reference proteome</keyword>
<evidence type="ECO:0000313" key="2">
    <source>
        <dbReference type="EMBL" id="KAF6170706.1"/>
    </source>
</evidence>
<proteinExistence type="predicted"/>
<feature type="domain" description="Argonaute linker 2" evidence="1">
    <location>
        <begin position="101"/>
        <end position="140"/>
    </location>
</feature>
<dbReference type="Pfam" id="PF16488">
    <property type="entry name" value="ArgoL2"/>
    <property type="match status" value="1"/>
</dbReference>
<dbReference type="InterPro" id="IPR032472">
    <property type="entry name" value="ArgoL2"/>
</dbReference>
<evidence type="ECO:0000259" key="1">
    <source>
        <dbReference type="Pfam" id="PF16488"/>
    </source>
</evidence>
<organism evidence="2 3">
    <name type="scientific">Kingdonia uniflora</name>
    <dbReference type="NCBI Taxonomy" id="39325"/>
    <lineage>
        <taxon>Eukaryota</taxon>
        <taxon>Viridiplantae</taxon>
        <taxon>Streptophyta</taxon>
        <taxon>Embryophyta</taxon>
        <taxon>Tracheophyta</taxon>
        <taxon>Spermatophyta</taxon>
        <taxon>Magnoliopsida</taxon>
        <taxon>Ranunculales</taxon>
        <taxon>Circaeasteraceae</taxon>
        <taxon>Kingdonia</taxon>
    </lineage>
</organism>
<dbReference type="EMBL" id="JACGCM010000560">
    <property type="protein sequence ID" value="KAF6170706.1"/>
    <property type="molecule type" value="Genomic_DNA"/>
</dbReference>
<name>A0A7J7NU36_9MAGN</name>
<protein>
    <recommendedName>
        <fullName evidence="1">Argonaute linker 2 domain-containing protein</fullName>
    </recommendedName>
</protein>
<dbReference type="Proteomes" id="UP000541444">
    <property type="component" value="Unassembled WGS sequence"/>
</dbReference>
<reference evidence="2 3" key="1">
    <citation type="journal article" date="2020" name="IScience">
        <title>Genome Sequencing of the Endangered Kingdonia uniflora (Circaeasteraceae, Ranunculales) Reveals Potential Mechanisms of Evolutionary Specialization.</title>
        <authorList>
            <person name="Sun Y."/>
            <person name="Deng T."/>
            <person name="Zhang A."/>
            <person name="Moore M.J."/>
            <person name="Landis J.B."/>
            <person name="Lin N."/>
            <person name="Zhang H."/>
            <person name="Zhang X."/>
            <person name="Huang J."/>
            <person name="Zhang X."/>
            <person name="Sun H."/>
            <person name="Wang H."/>
        </authorList>
    </citation>
    <scope>NUCLEOTIDE SEQUENCE [LARGE SCALE GENOMIC DNA]</scope>
    <source>
        <strain evidence="2">TB1705</strain>
        <tissue evidence="2">Leaf</tissue>
    </source>
</reference>
<dbReference type="PANTHER" id="PTHR22891">
    <property type="entry name" value="EUKARYOTIC TRANSLATION INITIATION FACTOR 2C"/>
    <property type="match status" value="1"/>
</dbReference>
<sequence>MAEGRAVFKLLEVDNKIKKTLRVSQSTKVVPSSRLYSTSKRPTILCFNTLIGLVCKQEISNGQIIFPWRTAEGQSYSKSLSEKKVTSLLKVTCQRPYDSEHDIVKAVHHNDYDEDPYAKEFELKIRNKLATIEARILPTPVSYNKGLLLEGYYYPCSFILKNAFRKIHVRLTMELEKKFSGKVSYSILAFVCTLLI</sequence>